<protein>
    <submittedName>
        <fullName evidence="2">Uncharacterized protein</fullName>
    </submittedName>
</protein>
<evidence type="ECO:0000256" key="1">
    <source>
        <dbReference type="SAM" id="Coils"/>
    </source>
</evidence>
<dbReference type="OrthoDB" id="78101at2759"/>
<dbReference type="EMBL" id="JAACXV010014526">
    <property type="protein sequence ID" value="KAF7266572.1"/>
    <property type="molecule type" value="Genomic_DNA"/>
</dbReference>
<reference evidence="2" key="1">
    <citation type="submission" date="2020-08" db="EMBL/GenBank/DDBJ databases">
        <title>Genome sequencing and assembly of the red palm weevil Rhynchophorus ferrugineus.</title>
        <authorList>
            <person name="Dias G.B."/>
            <person name="Bergman C.M."/>
            <person name="Manee M."/>
        </authorList>
    </citation>
    <scope>NUCLEOTIDE SEQUENCE</scope>
    <source>
        <strain evidence="2">AA-2017</strain>
        <tissue evidence="2">Whole larva</tissue>
    </source>
</reference>
<dbReference type="AlphaFoldDB" id="A0A834HT11"/>
<gene>
    <name evidence="2" type="ORF">GWI33_020080</name>
</gene>
<sequence>MKVEAVECEYDKKIKEIKERFDKQLSEISKTNDNLMNKKDEEISRLNDIIKNRCELVTNEISELHKQISACKCEKKVHLLKKCVSKMDKLFHRSEKEYIKQIEKLKQELDIKETTLQIQLKAQKANLITQTNLHRQEEFDVILNSLEVKYIKMLEAHENQLMDMKKQDDDRIKTLKDLLIKHDISCDVINI</sequence>
<comment type="caution">
    <text evidence="2">The sequence shown here is derived from an EMBL/GenBank/DDBJ whole genome shotgun (WGS) entry which is preliminary data.</text>
</comment>
<evidence type="ECO:0000313" key="3">
    <source>
        <dbReference type="Proteomes" id="UP000625711"/>
    </source>
</evidence>
<organism evidence="2 3">
    <name type="scientific">Rhynchophorus ferrugineus</name>
    <name type="common">Red palm weevil</name>
    <name type="synonym">Curculio ferrugineus</name>
    <dbReference type="NCBI Taxonomy" id="354439"/>
    <lineage>
        <taxon>Eukaryota</taxon>
        <taxon>Metazoa</taxon>
        <taxon>Ecdysozoa</taxon>
        <taxon>Arthropoda</taxon>
        <taxon>Hexapoda</taxon>
        <taxon>Insecta</taxon>
        <taxon>Pterygota</taxon>
        <taxon>Neoptera</taxon>
        <taxon>Endopterygota</taxon>
        <taxon>Coleoptera</taxon>
        <taxon>Polyphaga</taxon>
        <taxon>Cucujiformia</taxon>
        <taxon>Curculionidae</taxon>
        <taxon>Dryophthorinae</taxon>
        <taxon>Rhynchophorus</taxon>
    </lineage>
</organism>
<keyword evidence="1" id="KW-0175">Coiled coil</keyword>
<evidence type="ECO:0000313" key="2">
    <source>
        <dbReference type="EMBL" id="KAF7266572.1"/>
    </source>
</evidence>
<proteinExistence type="predicted"/>
<dbReference type="Proteomes" id="UP000625711">
    <property type="component" value="Unassembled WGS sequence"/>
</dbReference>
<keyword evidence="3" id="KW-1185">Reference proteome</keyword>
<accession>A0A834HT11</accession>
<feature type="coiled-coil region" evidence="1">
    <location>
        <begin position="95"/>
        <end position="122"/>
    </location>
</feature>
<name>A0A834HT11_RHYFE</name>